<dbReference type="Proteomes" id="UP000183400">
    <property type="component" value="Unassembled WGS sequence"/>
</dbReference>
<protein>
    <submittedName>
        <fullName evidence="2">Uncharacterized protein</fullName>
    </submittedName>
</protein>
<organism evidence="2 3">
    <name type="scientific">Ruegeria halocynthiae</name>
    <dbReference type="NCBI Taxonomy" id="985054"/>
    <lineage>
        <taxon>Bacteria</taxon>
        <taxon>Pseudomonadati</taxon>
        <taxon>Pseudomonadota</taxon>
        <taxon>Alphaproteobacteria</taxon>
        <taxon>Rhodobacterales</taxon>
        <taxon>Roseobacteraceae</taxon>
        <taxon>Ruegeria</taxon>
    </lineage>
</organism>
<name>A0A1H2Y3R9_9RHOB</name>
<reference evidence="3" key="1">
    <citation type="submission" date="2016-10" db="EMBL/GenBank/DDBJ databases">
        <authorList>
            <person name="Varghese N."/>
            <person name="Submissions S."/>
        </authorList>
    </citation>
    <scope>NUCLEOTIDE SEQUENCE [LARGE SCALE GENOMIC DNA]</scope>
    <source>
        <strain evidence="3">DSM 27839</strain>
    </source>
</reference>
<proteinExistence type="predicted"/>
<evidence type="ECO:0000313" key="2">
    <source>
        <dbReference type="EMBL" id="SDW99730.1"/>
    </source>
</evidence>
<keyword evidence="3" id="KW-1185">Reference proteome</keyword>
<keyword evidence="1" id="KW-0472">Membrane</keyword>
<evidence type="ECO:0000256" key="1">
    <source>
        <dbReference type="SAM" id="Phobius"/>
    </source>
</evidence>
<accession>A0A1H2Y3R9</accession>
<dbReference type="STRING" id="985054.SAMN05444358_102151"/>
<evidence type="ECO:0000313" key="3">
    <source>
        <dbReference type="Proteomes" id="UP000183400"/>
    </source>
</evidence>
<dbReference type="AlphaFoldDB" id="A0A1H2Y3R9"/>
<feature type="transmembrane region" description="Helical" evidence="1">
    <location>
        <begin position="27"/>
        <end position="51"/>
    </location>
</feature>
<dbReference type="EMBL" id="FNNP01000002">
    <property type="protein sequence ID" value="SDW99730.1"/>
    <property type="molecule type" value="Genomic_DNA"/>
</dbReference>
<sequence length="67" mass="6765">MIVGLILMGVIVGVASGATALLIGSSLGTALFIYVCSGCVFVFGVGAALIIRPTKTCPSYPEHVTAH</sequence>
<gene>
    <name evidence="2" type="ORF">SAMN05444358_102151</name>
</gene>
<keyword evidence="1" id="KW-1133">Transmembrane helix</keyword>
<keyword evidence="1" id="KW-0812">Transmembrane</keyword>